<keyword evidence="10" id="KW-1185">Reference proteome</keyword>
<feature type="transmembrane region" description="Helical" evidence="8">
    <location>
        <begin position="99"/>
        <end position="117"/>
    </location>
</feature>
<dbReference type="Pfam" id="PF00654">
    <property type="entry name" value="Voltage_CLC"/>
    <property type="match status" value="1"/>
</dbReference>
<protein>
    <submittedName>
        <fullName evidence="9">Chloride channel 3/4/5</fullName>
    </submittedName>
</protein>
<accession>A0A8B6FBU1</accession>
<evidence type="ECO:0000313" key="9">
    <source>
        <dbReference type="EMBL" id="VDI46310.1"/>
    </source>
</evidence>
<comment type="subcellular location">
    <subcellularLocation>
        <location evidence="1">Membrane</location>
        <topology evidence="1">Multi-pass membrane protein</topology>
    </subcellularLocation>
</comment>
<dbReference type="Gene3D" id="1.10.3080.10">
    <property type="entry name" value="Clc chloride channel"/>
    <property type="match status" value="1"/>
</dbReference>
<proteinExistence type="predicted"/>
<feature type="transmembrane region" description="Helical" evidence="8">
    <location>
        <begin position="137"/>
        <end position="157"/>
    </location>
</feature>
<dbReference type="GO" id="GO:0005886">
    <property type="term" value="C:plasma membrane"/>
    <property type="evidence" value="ECO:0007669"/>
    <property type="project" value="TreeGrafter"/>
</dbReference>
<comment type="caution">
    <text evidence="9">The sequence shown here is derived from an EMBL/GenBank/DDBJ whole genome shotgun (WGS) entry which is preliminary data.</text>
</comment>
<dbReference type="GO" id="GO:0005247">
    <property type="term" value="F:voltage-gated chloride channel activity"/>
    <property type="evidence" value="ECO:0007669"/>
    <property type="project" value="TreeGrafter"/>
</dbReference>
<dbReference type="InterPro" id="IPR014743">
    <property type="entry name" value="Cl-channel_core"/>
</dbReference>
<dbReference type="GO" id="GO:0008021">
    <property type="term" value="C:synaptic vesicle"/>
    <property type="evidence" value="ECO:0007669"/>
    <property type="project" value="TreeGrafter"/>
</dbReference>
<dbReference type="PANTHER" id="PTHR45711:SF6">
    <property type="entry name" value="CHLORIDE CHANNEL PROTEIN"/>
    <property type="match status" value="1"/>
</dbReference>
<evidence type="ECO:0000256" key="2">
    <source>
        <dbReference type="ARBA" id="ARBA00022448"/>
    </source>
</evidence>
<sequence length="223" mass="25683">MLQKFGTRISSFNDSVSDDESIYSTDVRSTSLSKDTEDTDSAYSPQINPVMMHIVENRSPSSQNLESYSPLYYQQLRELDQCGVWSPIGGVSYYFPLKTLWRSFFCALAAAFVLRSINPFGNDHLVMFYVEYNEPWYLQELIPFIFLGALGGLYGSFFNKMNIAWCRYRKNSKLGQYPIVEVLGVTLVTAILSYPNKYTRMNTSELIRQLFSRCGAEDKTMLW</sequence>
<evidence type="ECO:0000313" key="10">
    <source>
        <dbReference type="Proteomes" id="UP000596742"/>
    </source>
</evidence>
<dbReference type="GO" id="GO:0005794">
    <property type="term" value="C:Golgi apparatus"/>
    <property type="evidence" value="ECO:0007669"/>
    <property type="project" value="TreeGrafter"/>
</dbReference>
<dbReference type="SUPFAM" id="SSF81340">
    <property type="entry name" value="Clc chloride channel"/>
    <property type="match status" value="1"/>
</dbReference>
<feature type="transmembrane region" description="Helical" evidence="8">
    <location>
        <begin position="177"/>
        <end position="194"/>
    </location>
</feature>
<keyword evidence="4 8" id="KW-1133">Transmembrane helix</keyword>
<evidence type="ECO:0000256" key="6">
    <source>
        <dbReference type="ARBA" id="ARBA00023136"/>
    </source>
</evidence>
<evidence type="ECO:0000256" key="1">
    <source>
        <dbReference type="ARBA" id="ARBA00004141"/>
    </source>
</evidence>
<evidence type="ECO:0000256" key="4">
    <source>
        <dbReference type="ARBA" id="ARBA00022989"/>
    </source>
</evidence>
<dbReference type="PANTHER" id="PTHR45711">
    <property type="entry name" value="CHLORIDE CHANNEL PROTEIN"/>
    <property type="match status" value="1"/>
</dbReference>
<reference evidence="9" key="1">
    <citation type="submission" date="2018-11" db="EMBL/GenBank/DDBJ databases">
        <authorList>
            <person name="Alioto T."/>
            <person name="Alioto T."/>
        </authorList>
    </citation>
    <scope>NUCLEOTIDE SEQUENCE</scope>
</reference>
<keyword evidence="5" id="KW-0406">Ion transport</keyword>
<evidence type="ECO:0000256" key="3">
    <source>
        <dbReference type="ARBA" id="ARBA00022692"/>
    </source>
</evidence>
<dbReference type="InterPro" id="IPR001807">
    <property type="entry name" value="ClC"/>
</dbReference>
<evidence type="ECO:0000256" key="8">
    <source>
        <dbReference type="SAM" id="Phobius"/>
    </source>
</evidence>
<gene>
    <name evidence="9" type="ORF">MGAL_10B020963</name>
</gene>
<keyword evidence="7" id="KW-0868">Chloride</keyword>
<keyword evidence="2" id="KW-0813">Transport</keyword>
<evidence type="ECO:0000256" key="7">
    <source>
        <dbReference type="ARBA" id="ARBA00023214"/>
    </source>
</evidence>
<evidence type="ECO:0000256" key="5">
    <source>
        <dbReference type="ARBA" id="ARBA00023065"/>
    </source>
</evidence>
<dbReference type="EMBL" id="UYJE01006486">
    <property type="protein sequence ID" value="VDI46310.1"/>
    <property type="molecule type" value="Genomic_DNA"/>
</dbReference>
<dbReference type="GO" id="GO:0005769">
    <property type="term" value="C:early endosome"/>
    <property type="evidence" value="ECO:0007669"/>
    <property type="project" value="TreeGrafter"/>
</dbReference>
<dbReference type="AlphaFoldDB" id="A0A8B6FBU1"/>
<dbReference type="Proteomes" id="UP000596742">
    <property type="component" value="Unassembled WGS sequence"/>
</dbReference>
<dbReference type="OrthoDB" id="44789at2759"/>
<organism evidence="9 10">
    <name type="scientific">Mytilus galloprovincialis</name>
    <name type="common">Mediterranean mussel</name>
    <dbReference type="NCBI Taxonomy" id="29158"/>
    <lineage>
        <taxon>Eukaryota</taxon>
        <taxon>Metazoa</taxon>
        <taxon>Spiralia</taxon>
        <taxon>Lophotrochozoa</taxon>
        <taxon>Mollusca</taxon>
        <taxon>Bivalvia</taxon>
        <taxon>Autobranchia</taxon>
        <taxon>Pteriomorphia</taxon>
        <taxon>Mytilida</taxon>
        <taxon>Mytiloidea</taxon>
        <taxon>Mytilidae</taxon>
        <taxon>Mytilinae</taxon>
        <taxon>Mytilus</taxon>
    </lineage>
</organism>
<keyword evidence="3 8" id="KW-0812">Transmembrane</keyword>
<name>A0A8B6FBU1_MYTGA</name>
<keyword evidence="6 8" id="KW-0472">Membrane</keyword>